<dbReference type="Gene3D" id="3.40.630.30">
    <property type="match status" value="1"/>
</dbReference>
<proteinExistence type="predicted"/>
<sequence length="154" mass="17953">MAVTVREAKKEDAERIIELMVRLKKLNEEFDPLYTVRQDIYDVVKKFVEASMGKENVAMIVAEDQEVIGFVRLEIRSRMFYEPTMEGVITDLYVLPPYRRKGVGKVLIDAAIKELKSRGVYLASAEFPPMNKISVDFYQRRGFKPLLYTFFKEV</sequence>
<evidence type="ECO:0000259" key="3">
    <source>
        <dbReference type="PROSITE" id="PS51186"/>
    </source>
</evidence>
<reference evidence="6" key="2">
    <citation type="submission" date="2018-04" db="EMBL/GenBank/DDBJ databases">
        <title>Complete genome sequence of Sulfodiicoccus acidiphilus strain HS-1.</title>
        <authorList>
            <person name="Sakai H.D."/>
            <person name="Kurosawa N."/>
        </authorList>
    </citation>
    <scope>NUCLEOTIDE SEQUENCE [LARGE SCALE GENOMIC DNA]</scope>
    <source>
        <strain evidence="6">HS-1</strain>
    </source>
</reference>
<accession>A0A348B3W1</accession>
<dbReference type="EMBL" id="AP018553">
    <property type="protein sequence ID" value="BBD72863.1"/>
    <property type="molecule type" value="Genomic_DNA"/>
</dbReference>
<evidence type="ECO:0000313" key="4">
    <source>
        <dbReference type="EMBL" id="BBD72863.1"/>
    </source>
</evidence>
<dbReference type="InterPro" id="IPR016181">
    <property type="entry name" value="Acyl_CoA_acyltransferase"/>
</dbReference>
<dbReference type="EMBL" id="BMQS01000002">
    <property type="protein sequence ID" value="GGT88402.1"/>
    <property type="molecule type" value="Genomic_DNA"/>
</dbReference>
<dbReference type="Proteomes" id="UP000276741">
    <property type="component" value="Chromosome"/>
</dbReference>
<name>A0A348B3W1_9CREN</name>
<reference evidence="5" key="1">
    <citation type="journal article" date="2014" name="Int. J. Syst. Evol. Microbiol.">
        <title>Complete genome sequence of Corynebacterium casei LMG S-19264T (=DSM 44701T), isolated from a smear-ripened cheese.</title>
        <authorList>
            <consortium name="US DOE Joint Genome Institute (JGI-PGF)"/>
            <person name="Walter F."/>
            <person name="Albersmeier A."/>
            <person name="Kalinowski J."/>
            <person name="Ruckert C."/>
        </authorList>
    </citation>
    <scope>NUCLEOTIDE SEQUENCE</scope>
    <source>
        <strain evidence="5">JCM 31740</strain>
    </source>
</reference>
<evidence type="ECO:0000256" key="1">
    <source>
        <dbReference type="ARBA" id="ARBA00022679"/>
    </source>
</evidence>
<dbReference type="KEGG" id="sacd:HS1genome_1252"/>
<keyword evidence="1 4" id="KW-0808">Transferase</keyword>
<gene>
    <name evidence="5" type="ORF">GCM10007116_03000</name>
    <name evidence="4" type="ORF">HS1genome_1252</name>
</gene>
<feature type="domain" description="N-acetyltransferase" evidence="3">
    <location>
        <begin position="3"/>
        <end position="154"/>
    </location>
</feature>
<dbReference type="SUPFAM" id="SSF55729">
    <property type="entry name" value="Acyl-CoA N-acyltransferases (Nat)"/>
    <property type="match status" value="1"/>
</dbReference>
<protein>
    <submittedName>
        <fullName evidence="4">N-acetyltransferase</fullName>
    </submittedName>
</protein>
<keyword evidence="2" id="KW-0012">Acyltransferase</keyword>
<dbReference type="GO" id="GO:0016747">
    <property type="term" value="F:acyltransferase activity, transferring groups other than amino-acyl groups"/>
    <property type="evidence" value="ECO:0007669"/>
    <property type="project" value="InterPro"/>
</dbReference>
<dbReference type="PANTHER" id="PTHR43877">
    <property type="entry name" value="AMINOALKYLPHOSPHONATE N-ACETYLTRANSFERASE-RELATED-RELATED"/>
    <property type="match status" value="1"/>
</dbReference>
<evidence type="ECO:0000256" key="2">
    <source>
        <dbReference type="ARBA" id="ARBA00023315"/>
    </source>
</evidence>
<dbReference type="InterPro" id="IPR050832">
    <property type="entry name" value="Bact_Acetyltransf"/>
</dbReference>
<dbReference type="InterPro" id="IPR000182">
    <property type="entry name" value="GNAT_dom"/>
</dbReference>
<keyword evidence="6" id="KW-1185">Reference proteome</keyword>
<reference evidence="4" key="3">
    <citation type="journal article" date="2019" name="BMC Res. Notes">
        <title>Complete genome sequence of the Sulfodiicoccus acidiphilus strain HS-1T, the first crenarchaeon that lacks polB3, isolated from an acidic hot spring in Ohwaku-dani, Hakone, Japan.</title>
        <authorList>
            <person name="Sakai H.D."/>
            <person name="Kurosawa N."/>
        </authorList>
    </citation>
    <scope>NUCLEOTIDE SEQUENCE</scope>
    <source>
        <strain evidence="4">HS-1</strain>
    </source>
</reference>
<dbReference type="Proteomes" id="UP000616143">
    <property type="component" value="Unassembled WGS sequence"/>
</dbReference>
<evidence type="ECO:0000313" key="5">
    <source>
        <dbReference type="EMBL" id="GGT88402.1"/>
    </source>
</evidence>
<dbReference type="OrthoDB" id="43754at2157"/>
<organism evidence="4 6">
    <name type="scientific">Sulfodiicoccus acidiphilus</name>
    <dbReference type="NCBI Taxonomy" id="1670455"/>
    <lineage>
        <taxon>Archaea</taxon>
        <taxon>Thermoproteota</taxon>
        <taxon>Thermoprotei</taxon>
        <taxon>Sulfolobales</taxon>
        <taxon>Sulfolobaceae</taxon>
        <taxon>Sulfodiicoccus</taxon>
    </lineage>
</organism>
<dbReference type="Pfam" id="PF00583">
    <property type="entry name" value="Acetyltransf_1"/>
    <property type="match status" value="1"/>
</dbReference>
<evidence type="ECO:0000313" key="6">
    <source>
        <dbReference type="Proteomes" id="UP000276741"/>
    </source>
</evidence>
<dbReference type="PROSITE" id="PS51186">
    <property type="entry name" value="GNAT"/>
    <property type="match status" value="1"/>
</dbReference>
<dbReference type="AlphaFoldDB" id="A0A348B3W1"/>
<reference evidence="5" key="4">
    <citation type="submission" date="2020-09" db="EMBL/GenBank/DDBJ databases">
        <authorList>
            <person name="Sun Q."/>
            <person name="Ohkuma M."/>
        </authorList>
    </citation>
    <scope>NUCLEOTIDE SEQUENCE</scope>
    <source>
        <strain evidence="5">JCM 31740</strain>
    </source>
</reference>
<dbReference type="CDD" id="cd04301">
    <property type="entry name" value="NAT_SF"/>
    <property type="match status" value="1"/>
</dbReference>